<protein>
    <recommendedName>
        <fullName evidence="2">Ty3 transposon capsid-like protein domain-containing protein</fullName>
    </recommendedName>
</protein>
<feature type="region of interest" description="Disordered" evidence="1">
    <location>
        <begin position="474"/>
        <end position="513"/>
    </location>
</feature>
<feature type="region of interest" description="Disordered" evidence="1">
    <location>
        <begin position="267"/>
        <end position="313"/>
    </location>
</feature>
<dbReference type="AlphaFoldDB" id="A0A6L2MQS6"/>
<accession>A0A6L2MQS6</accession>
<reference evidence="3" key="1">
    <citation type="journal article" date="2019" name="Sci. Rep.">
        <title>Draft genome of Tanacetum cinerariifolium, the natural source of mosquito coil.</title>
        <authorList>
            <person name="Yamashiro T."/>
            <person name="Shiraishi A."/>
            <person name="Satake H."/>
            <person name="Nakayama K."/>
        </authorList>
    </citation>
    <scope>NUCLEOTIDE SEQUENCE</scope>
</reference>
<comment type="caution">
    <text evidence="3">The sequence shown here is derived from an EMBL/GenBank/DDBJ whole genome shotgun (WGS) entry which is preliminary data.</text>
</comment>
<sequence>MTNRRLINIRKEDTEEEEEDLEEDPEEDPEEEPEDDDNDMEMDDEAEVIDPYMDDGSNNPPPLNSEDEETPPTSPIIPDADGQPIPPIASFGQNFHFGESSSTANLLTGNSKIVPTGLMCQNLGTVWKRLGKMENFMSERIDTEGRINKKFKEQDRHFLGLGCDNIEMDRTVRKRNKVFDAKRVLEKELVNEKNAKEFYREFGEYMCQMLKNGQKSEGSFPLPLGSQVREPPVEPFARPVPALYPDDPYVVTIDAAIANAAIATFGIDDDDDDTAPMDSQPYKPRGSPRDTQTMPPRKSTRGNPPPPLTQDTVNRMIQESVEATIRGERERVQNEANRAEGPNVAPVAREFTFADFMKCGHFGNRSRDQENVGRNEGETEEFCPPEEIQRIEGELWNLRVKEMDISSYTTHFNELVILCPRMVPTKRKKVEAYIRGLSKNIKGEVTSFEPATLNKAVQMAHTLMEQKVKAIAKREADNKKRKWENFQGGSSSGGGNNNSNQNNNNYNSNRRGGARGQAYALRDGDQNLGPNVVT</sequence>
<feature type="non-terminal residue" evidence="3">
    <location>
        <position position="534"/>
    </location>
</feature>
<evidence type="ECO:0000313" key="3">
    <source>
        <dbReference type="EMBL" id="GEU75709.1"/>
    </source>
</evidence>
<evidence type="ECO:0000259" key="2">
    <source>
        <dbReference type="Pfam" id="PF19259"/>
    </source>
</evidence>
<feature type="compositionally biased region" description="Acidic residues" evidence="1">
    <location>
        <begin position="14"/>
        <end position="48"/>
    </location>
</feature>
<feature type="region of interest" description="Disordered" evidence="1">
    <location>
        <begin position="1"/>
        <end position="96"/>
    </location>
</feature>
<feature type="domain" description="Ty3 transposon capsid-like protein" evidence="2">
    <location>
        <begin position="386"/>
        <end position="465"/>
    </location>
</feature>
<proteinExistence type="predicted"/>
<gene>
    <name evidence="3" type="ORF">Tci_047687</name>
</gene>
<evidence type="ECO:0000256" key="1">
    <source>
        <dbReference type="SAM" id="MobiDB-lite"/>
    </source>
</evidence>
<feature type="compositionally biased region" description="Low complexity" evidence="1">
    <location>
        <begin position="497"/>
        <end position="511"/>
    </location>
</feature>
<organism evidence="3">
    <name type="scientific">Tanacetum cinerariifolium</name>
    <name type="common">Dalmatian daisy</name>
    <name type="synonym">Chrysanthemum cinerariifolium</name>
    <dbReference type="NCBI Taxonomy" id="118510"/>
    <lineage>
        <taxon>Eukaryota</taxon>
        <taxon>Viridiplantae</taxon>
        <taxon>Streptophyta</taxon>
        <taxon>Embryophyta</taxon>
        <taxon>Tracheophyta</taxon>
        <taxon>Spermatophyta</taxon>
        <taxon>Magnoliopsida</taxon>
        <taxon>eudicotyledons</taxon>
        <taxon>Gunneridae</taxon>
        <taxon>Pentapetalae</taxon>
        <taxon>asterids</taxon>
        <taxon>campanulids</taxon>
        <taxon>Asterales</taxon>
        <taxon>Asteraceae</taxon>
        <taxon>Asteroideae</taxon>
        <taxon>Anthemideae</taxon>
        <taxon>Anthemidinae</taxon>
        <taxon>Tanacetum</taxon>
    </lineage>
</organism>
<dbReference type="Pfam" id="PF19259">
    <property type="entry name" value="Ty3_capsid"/>
    <property type="match status" value="1"/>
</dbReference>
<dbReference type="InterPro" id="IPR045358">
    <property type="entry name" value="Ty3_capsid"/>
</dbReference>
<name>A0A6L2MQS6_TANCI</name>
<dbReference type="EMBL" id="BKCJ010007135">
    <property type="protein sequence ID" value="GEU75709.1"/>
    <property type="molecule type" value="Genomic_DNA"/>
</dbReference>